<organism evidence="3 4">
    <name type="scientific">Cafeteria roenbergensis</name>
    <name type="common">Marine flagellate</name>
    <dbReference type="NCBI Taxonomy" id="33653"/>
    <lineage>
        <taxon>Eukaryota</taxon>
        <taxon>Sar</taxon>
        <taxon>Stramenopiles</taxon>
        <taxon>Bigyra</taxon>
        <taxon>Opalozoa</taxon>
        <taxon>Bicosoecida</taxon>
        <taxon>Cafeteriaceae</taxon>
        <taxon>Cafeteria</taxon>
    </lineage>
</organism>
<evidence type="ECO:0000256" key="2">
    <source>
        <dbReference type="SAM" id="SignalP"/>
    </source>
</evidence>
<comment type="caution">
    <text evidence="3">The sequence shown here is derived from an EMBL/GenBank/DDBJ whole genome shotgun (WGS) entry which is preliminary data.</text>
</comment>
<dbReference type="EMBL" id="VLTN01000023">
    <property type="protein sequence ID" value="KAA0152041.1"/>
    <property type="molecule type" value="Genomic_DNA"/>
</dbReference>
<feature type="region of interest" description="Disordered" evidence="1">
    <location>
        <begin position="28"/>
        <end position="54"/>
    </location>
</feature>
<keyword evidence="2" id="KW-0732">Signal</keyword>
<feature type="compositionally biased region" description="Acidic residues" evidence="1">
    <location>
        <begin position="508"/>
        <end position="531"/>
    </location>
</feature>
<proteinExistence type="predicted"/>
<gene>
    <name evidence="3" type="ORF">FNF29_04155</name>
</gene>
<evidence type="ECO:0000313" key="3">
    <source>
        <dbReference type="EMBL" id="KAA0152041.1"/>
    </source>
</evidence>
<evidence type="ECO:0000256" key="1">
    <source>
        <dbReference type="SAM" id="MobiDB-lite"/>
    </source>
</evidence>
<feature type="region of interest" description="Disordered" evidence="1">
    <location>
        <begin position="506"/>
        <end position="584"/>
    </location>
</feature>
<reference evidence="3 4" key="1">
    <citation type="submission" date="2019-07" db="EMBL/GenBank/DDBJ databases">
        <title>Genomes of Cafeteria roenbergensis.</title>
        <authorList>
            <person name="Fischer M.G."/>
            <person name="Hackl T."/>
            <person name="Roman M."/>
        </authorList>
    </citation>
    <scope>NUCLEOTIDE SEQUENCE [LARGE SCALE GENOMIC DNA]</scope>
    <source>
        <strain evidence="3 4">BVI</strain>
    </source>
</reference>
<name>A0A5A8CJJ5_CAFRO</name>
<keyword evidence="4" id="KW-1185">Reference proteome</keyword>
<protein>
    <submittedName>
        <fullName evidence="3">Uncharacterized protein</fullName>
    </submittedName>
</protein>
<evidence type="ECO:0000313" key="4">
    <source>
        <dbReference type="Proteomes" id="UP000323011"/>
    </source>
</evidence>
<dbReference type="Proteomes" id="UP000323011">
    <property type="component" value="Unassembled WGS sequence"/>
</dbReference>
<dbReference type="AlphaFoldDB" id="A0A5A8CJJ5"/>
<feature type="region of interest" description="Disordered" evidence="1">
    <location>
        <begin position="215"/>
        <end position="243"/>
    </location>
</feature>
<feature type="signal peptide" evidence="2">
    <location>
        <begin position="1"/>
        <end position="17"/>
    </location>
</feature>
<feature type="compositionally biased region" description="Acidic residues" evidence="1">
    <location>
        <begin position="557"/>
        <end position="584"/>
    </location>
</feature>
<feature type="chain" id="PRO_5022817439" evidence="2">
    <location>
        <begin position="18"/>
        <end position="584"/>
    </location>
</feature>
<sequence>MLLRTAAVTAALVFASASVFRALLRQAGTRGPSDAPQEVRSGSDGDATPAWAPKTWMDSSDVRSLNAQASAFTKRAPSGSFLIRAWGTPVLEAPIWELDGSPGTADAEEGAWPTSYESTTPVVRTLAATILAAHSVMLEDARELLDPQGCEGGGTVSRTTSMPLAFRRWQESAGVWRASAGAWAGAMVGRPRDAAGNGDDSRLAHPGSWRSVLEATSAAAKPQAGGATSSKGSKRGRAEQADEWSLSAAQRGFALVERAVMRAVDAWMEASGLPPAFAGVRRNAWPRIRWWAEVHGNCSRSQESDRLPGLAAGSVGLKMPARAASTMLLDPRLPQTPFEPEGPSVRMVEGGVLVHPAYLPRETLPTVGSDARVSLEFVVDAGEGEELQGGTRPTSERAELFPASIGSKPRRKGDASAETTADGRLTVDVDSDVAEGAYGEEREPVLAVGMARQGGAAVSEAHGSGSGVRNGDALSVTSVVPRRWLPRLQPVDTLASLEPVGRLRDAWEWEEEEEEEVEELVEEEEQEEEAGAETAHVEPRTNLGEAGSDAAAGTGREDDEDDAPGLEGAEDYSEEDWGESEDEW</sequence>
<accession>A0A5A8CJJ5</accession>